<dbReference type="GO" id="GO:0008237">
    <property type="term" value="F:metallopeptidase activity"/>
    <property type="evidence" value="ECO:0007669"/>
    <property type="project" value="UniProtKB-KW"/>
</dbReference>
<feature type="transmembrane region" description="Helical" evidence="12">
    <location>
        <begin position="109"/>
        <end position="130"/>
    </location>
</feature>
<evidence type="ECO:0000256" key="9">
    <source>
        <dbReference type="ARBA" id="ARBA00022989"/>
    </source>
</evidence>
<accession>A0A4V2SLK6</accession>
<keyword evidence="7" id="KW-0378">Hydrolase</keyword>
<feature type="transmembrane region" description="Helical" evidence="12">
    <location>
        <begin position="38"/>
        <end position="66"/>
    </location>
</feature>
<dbReference type="GO" id="GO:0016020">
    <property type="term" value="C:membrane"/>
    <property type="evidence" value="ECO:0007669"/>
    <property type="project" value="UniProtKB-SubCell"/>
</dbReference>
<evidence type="ECO:0000256" key="4">
    <source>
        <dbReference type="ARBA" id="ARBA00022670"/>
    </source>
</evidence>
<keyword evidence="4 14" id="KW-0645">Protease</keyword>
<gene>
    <name evidence="14" type="ORF">EV207_12829</name>
</gene>
<keyword evidence="15" id="KW-1185">Reference proteome</keyword>
<evidence type="ECO:0000259" key="13">
    <source>
        <dbReference type="Pfam" id="PF02163"/>
    </source>
</evidence>
<comment type="cofactor">
    <cofactor evidence="1">
        <name>Zn(2+)</name>
        <dbReference type="ChEBI" id="CHEBI:29105"/>
    </cofactor>
</comment>
<comment type="caution">
    <text evidence="14">The sequence shown here is derived from an EMBL/GenBank/DDBJ whole genome shotgun (WGS) entry which is preliminary data.</text>
</comment>
<comment type="similarity">
    <text evidence="3">Belongs to the peptidase M50B family.</text>
</comment>
<protein>
    <submittedName>
        <fullName evidence="14">Zn-dependent protease</fullName>
    </submittedName>
</protein>
<sequence length="385" mass="44070">MAENKTKKGILVTIGLLILSKAKWLFAILKFSKFGVTFISLIVSLAGYAVIFGWKFAAAIVYLIFVHEMGHLVAAKQKGIKTSPAVFVPFLGAVIGMKEQPKDAATEAYLAYGGPLAGLISIMPAIGLFYMTDEPYWALVIMLGAMINLFNLFPVSPLDGGRIVGVLSTKIWFVALIVFLVFLFYNPSPLLFLIFIFGIFTWWSRARDSYKSQKLDLEIQTKKNMRDFLEKCQKDVFYTHGTDDEGDPLISPDMILYHIRTLQGRIAEIETELSYMKKWYVPFLQDKERLKKDALLYERQRYAELVMFLQSEINYSELQSKITDTNHSINKLNKEKNKLKTYYKAKPSTKWKVFIAYVVLAVCLSLLFVYYRGILDAAYGYIYAY</sequence>
<name>A0A4V2SLK6_9BACL</name>
<reference evidence="14 15" key="1">
    <citation type="submission" date="2019-03" db="EMBL/GenBank/DDBJ databases">
        <title>Genomic Encyclopedia of Type Strains, Phase IV (KMG-IV): sequencing the most valuable type-strain genomes for metagenomic binning, comparative biology and taxonomic classification.</title>
        <authorList>
            <person name="Goeker M."/>
        </authorList>
    </citation>
    <scope>NUCLEOTIDE SEQUENCE [LARGE SCALE GENOMIC DNA]</scope>
    <source>
        <strain evidence="14 15">DSM 19377</strain>
    </source>
</reference>
<evidence type="ECO:0000256" key="6">
    <source>
        <dbReference type="ARBA" id="ARBA00022723"/>
    </source>
</evidence>
<dbReference type="GO" id="GO:0006508">
    <property type="term" value="P:proteolysis"/>
    <property type="evidence" value="ECO:0007669"/>
    <property type="project" value="UniProtKB-KW"/>
</dbReference>
<evidence type="ECO:0000256" key="8">
    <source>
        <dbReference type="ARBA" id="ARBA00022833"/>
    </source>
</evidence>
<keyword evidence="6" id="KW-0479">Metal-binding</keyword>
<keyword evidence="9 12" id="KW-1133">Transmembrane helix</keyword>
<evidence type="ECO:0000256" key="11">
    <source>
        <dbReference type="ARBA" id="ARBA00023136"/>
    </source>
</evidence>
<feature type="transmembrane region" description="Helical" evidence="12">
    <location>
        <begin position="163"/>
        <end position="184"/>
    </location>
</feature>
<evidence type="ECO:0000256" key="12">
    <source>
        <dbReference type="SAM" id="Phobius"/>
    </source>
</evidence>
<evidence type="ECO:0000313" key="14">
    <source>
        <dbReference type="EMBL" id="TCP23806.1"/>
    </source>
</evidence>
<evidence type="ECO:0000256" key="3">
    <source>
        <dbReference type="ARBA" id="ARBA00007931"/>
    </source>
</evidence>
<keyword evidence="5 12" id="KW-0812">Transmembrane</keyword>
<evidence type="ECO:0000256" key="7">
    <source>
        <dbReference type="ARBA" id="ARBA00022801"/>
    </source>
</evidence>
<feature type="domain" description="Peptidase M50" evidence="13">
    <location>
        <begin position="56"/>
        <end position="129"/>
    </location>
</feature>
<dbReference type="Pfam" id="PF02163">
    <property type="entry name" value="Peptidase_M50"/>
    <property type="match status" value="1"/>
</dbReference>
<dbReference type="EMBL" id="SLXK01000028">
    <property type="protein sequence ID" value="TCP23806.1"/>
    <property type="molecule type" value="Genomic_DNA"/>
</dbReference>
<dbReference type="AlphaFoldDB" id="A0A4V2SLK6"/>
<keyword evidence="10" id="KW-0482">Metalloprotease</keyword>
<evidence type="ECO:0000256" key="2">
    <source>
        <dbReference type="ARBA" id="ARBA00004141"/>
    </source>
</evidence>
<dbReference type="RefSeq" id="WP_132747210.1">
    <property type="nucleotide sequence ID" value="NZ_SLXK01000028.1"/>
</dbReference>
<dbReference type="Proteomes" id="UP000295416">
    <property type="component" value="Unassembled WGS sequence"/>
</dbReference>
<feature type="transmembrane region" description="Helical" evidence="12">
    <location>
        <begin position="353"/>
        <end position="371"/>
    </location>
</feature>
<dbReference type="OrthoDB" id="9781963at2"/>
<dbReference type="PANTHER" id="PTHR39188">
    <property type="entry name" value="MEMBRANE-ASSOCIATED ZINC METALLOPROTEASE M50B"/>
    <property type="match status" value="1"/>
</dbReference>
<comment type="subcellular location">
    <subcellularLocation>
        <location evidence="2">Membrane</location>
        <topology evidence="2">Multi-pass membrane protein</topology>
    </subcellularLocation>
</comment>
<dbReference type="PANTHER" id="PTHR39188:SF3">
    <property type="entry name" value="STAGE IV SPORULATION PROTEIN FB"/>
    <property type="match status" value="1"/>
</dbReference>
<evidence type="ECO:0000256" key="1">
    <source>
        <dbReference type="ARBA" id="ARBA00001947"/>
    </source>
</evidence>
<dbReference type="GO" id="GO:0046872">
    <property type="term" value="F:metal ion binding"/>
    <property type="evidence" value="ECO:0007669"/>
    <property type="project" value="UniProtKB-KW"/>
</dbReference>
<dbReference type="InterPro" id="IPR008915">
    <property type="entry name" value="Peptidase_M50"/>
</dbReference>
<keyword evidence="11 12" id="KW-0472">Membrane</keyword>
<dbReference type="CDD" id="cd06160">
    <property type="entry name" value="S2P-M50_like_2"/>
    <property type="match status" value="1"/>
</dbReference>
<feature type="transmembrane region" description="Helical" evidence="12">
    <location>
        <begin position="190"/>
        <end position="206"/>
    </location>
</feature>
<evidence type="ECO:0000256" key="5">
    <source>
        <dbReference type="ARBA" id="ARBA00022692"/>
    </source>
</evidence>
<feature type="transmembrane region" description="Helical" evidence="12">
    <location>
        <begin position="136"/>
        <end position="156"/>
    </location>
</feature>
<organism evidence="14 15">
    <name type="scientific">Scopulibacillus darangshiensis</name>
    <dbReference type="NCBI Taxonomy" id="442528"/>
    <lineage>
        <taxon>Bacteria</taxon>
        <taxon>Bacillati</taxon>
        <taxon>Bacillota</taxon>
        <taxon>Bacilli</taxon>
        <taxon>Bacillales</taxon>
        <taxon>Sporolactobacillaceae</taxon>
        <taxon>Scopulibacillus</taxon>
    </lineage>
</organism>
<keyword evidence="8" id="KW-0862">Zinc</keyword>
<evidence type="ECO:0000256" key="10">
    <source>
        <dbReference type="ARBA" id="ARBA00023049"/>
    </source>
</evidence>
<evidence type="ECO:0000313" key="15">
    <source>
        <dbReference type="Proteomes" id="UP000295416"/>
    </source>
</evidence>
<proteinExistence type="inferred from homology"/>